<reference evidence="1" key="1">
    <citation type="journal article" date="2007" name="PLoS ONE">
        <title>The first genome sequence of an elite grapevine cultivar (Pinot noir Vitis vinifera L.): coping with a highly heterozygous genome.</title>
        <authorList>
            <person name="Velasco R."/>
            <person name="Zharkikh A."/>
            <person name="Troggio M."/>
            <person name="Cartwright D.A."/>
            <person name="Cestaro A."/>
            <person name="Pruss D."/>
            <person name="Pindo M."/>
            <person name="FitzGerald L.M."/>
            <person name="Vezzulli S."/>
            <person name="Reid J."/>
            <person name="Malacarne G."/>
            <person name="Iliev D."/>
            <person name="Coppola G."/>
            <person name="Wardell B."/>
            <person name="Micheletti D."/>
            <person name="Macalma T."/>
            <person name="Facci M."/>
            <person name="Mitchell J.T."/>
            <person name="Perazzolli M."/>
            <person name="Eldredge G."/>
            <person name="Gatto P."/>
            <person name="Oyzerski R."/>
            <person name="Moretto M."/>
            <person name="Gutin N."/>
            <person name="Stefanini M."/>
            <person name="Chen Y."/>
            <person name="Segala C."/>
            <person name="Davenport C."/>
            <person name="Dematte L."/>
            <person name="Mraz A."/>
            <person name="Battilana J."/>
            <person name="Stormo K."/>
            <person name="Costa F."/>
            <person name="Tao Q."/>
            <person name="Si-Ammour A."/>
            <person name="Harkins T."/>
            <person name="Lackey A."/>
            <person name="Perbost C."/>
            <person name="Taillon B."/>
            <person name="Stella A."/>
            <person name="Solovyev V."/>
            <person name="Fawcett J.A."/>
            <person name="Sterck L."/>
            <person name="Vandepoele K."/>
            <person name="Grando S.M."/>
            <person name="Toppo S."/>
            <person name="Moser C."/>
            <person name="Lanchbury J."/>
            <person name="Bogden R."/>
            <person name="Skolnick M."/>
            <person name="Sgaramella V."/>
            <person name="Bhatnagar S.K."/>
            <person name="Fontana P."/>
            <person name="Gutin A."/>
            <person name="Van de Peer Y."/>
            <person name="Salamini F."/>
            <person name="Viola R."/>
        </authorList>
    </citation>
    <scope>NUCLEOTIDE SEQUENCE</scope>
</reference>
<dbReference type="PANTHER" id="PTHR33130">
    <property type="entry name" value="PUTATIVE (DUF1639)-RELATED"/>
    <property type="match status" value="1"/>
</dbReference>
<organism evidence="1">
    <name type="scientific">Vitis vinifera</name>
    <name type="common">Grape</name>
    <dbReference type="NCBI Taxonomy" id="29760"/>
    <lineage>
        <taxon>Eukaryota</taxon>
        <taxon>Viridiplantae</taxon>
        <taxon>Streptophyta</taxon>
        <taxon>Embryophyta</taxon>
        <taxon>Tracheophyta</taxon>
        <taxon>Spermatophyta</taxon>
        <taxon>Magnoliopsida</taxon>
        <taxon>eudicotyledons</taxon>
        <taxon>Gunneridae</taxon>
        <taxon>Pentapetalae</taxon>
        <taxon>rosids</taxon>
        <taxon>Vitales</taxon>
        <taxon>Vitaceae</taxon>
        <taxon>Viteae</taxon>
        <taxon>Vitis</taxon>
    </lineage>
</organism>
<dbReference type="InterPro" id="IPR012438">
    <property type="entry name" value="DUF1639"/>
</dbReference>
<accession>A5AGM7</accession>
<sequence length="212" mass="23933">MGGEGQDQKELGQRTWNLRPRTAVRKHFNAIRGQSGISNPICNILETTKKQEKPKKFLITLTWEEIEADFLAMTGSKPPRKPKRRPKNVQNVIDGLELQLKPSVLVVCRIWLQAYGCMRLIPVHMSAKVQSLITEGTVVYGYVWKAQSLDALEKLLVEVIFHTSPQPIPYPMAGPFMGFIIDNQICDQESSASKGMTFVSLLNFSSFRLEKG</sequence>
<dbReference type="Pfam" id="PF07797">
    <property type="entry name" value="DUF1639"/>
    <property type="match status" value="1"/>
</dbReference>
<dbReference type="PANTHER" id="PTHR33130:SF43">
    <property type="entry name" value="OS01G0688600 PROTEIN"/>
    <property type="match status" value="1"/>
</dbReference>
<evidence type="ECO:0000313" key="1">
    <source>
        <dbReference type="EMBL" id="CAN64532.1"/>
    </source>
</evidence>
<protein>
    <submittedName>
        <fullName evidence="1">Uncharacterized protein</fullName>
    </submittedName>
</protein>
<proteinExistence type="predicted"/>
<name>A5AGM7_VITVI</name>
<dbReference type="EMBL" id="AM426321">
    <property type="protein sequence ID" value="CAN64532.1"/>
    <property type="molecule type" value="Genomic_DNA"/>
</dbReference>
<gene>
    <name evidence="1" type="ORF">VITISV_042968</name>
</gene>
<dbReference type="AlphaFoldDB" id="A5AGM7"/>